<dbReference type="Pfam" id="PF00929">
    <property type="entry name" value="RNase_T"/>
    <property type="match status" value="1"/>
</dbReference>
<dbReference type="Gene3D" id="3.30.420.10">
    <property type="entry name" value="Ribonuclease H-like superfamily/Ribonuclease H"/>
    <property type="match status" value="1"/>
</dbReference>
<accession>A0ABY4NDT0</accession>
<proteinExistence type="predicted"/>
<dbReference type="InterPro" id="IPR013520">
    <property type="entry name" value="Ribonucl_H"/>
</dbReference>
<gene>
    <name evidence="2" type="ORF">M4486_19635</name>
</gene>
<dbReference type="Proteomes" id="UP001055868">
    <property type="component" value="Plasmid pCBA3104-01"/>
</dbReference>
<dbReference type="EMBL" id="CP097219">
    <property type="protein sequence ID" value="UQN31804.1"/>
    <property type="molecule type" value="Genomic_DNA"/>
</dbReference>
<feature type="domain" description="Exonuclease" evidence="1">
    <location>
        <begin position="23"/>
        <end position="192"/>
    </location>
</feature>
<protein>
    <submittedName>
        <fullName evidence="2">Exonuclease domain-containing protein</fullName>
    </submittedName>
</protein>
<keyword evidence="2" id="KW-0378">Hydrolase</keyword>
<keyword evidence="2" id="KW-0269">Exonuclease</keyword>
<evidence type="ECO:0000259" key="1">
    <source>
        <dbReference type="Pfam" id="PF00929"/>
    </source>
</evidence>
<evidence type="ECO:0000313" key="3">
    <source>
        <dbReference type="Proteomes" id="UP001055868"/>
    </source>
</evidence>
<keyword evidence="3" id="KW-1185">Reference proteome</keyword>
<dbReference type="SUPFAM" id="SSF53098">
    <property type="entry name" value="Ribonuclease H-like"/>
    <property type="match status" value="1"/>
</dbReference>
<reference evidence="2" key="1">
    <citation type="submission" date="2022-05" db="EMBL/GenBank/DDBJ databases">
        <title>Genomic analysis of Brachybacterium sp. CBA3104.</title>
        <authorList>
            <person name="Roh S.W."/>
            <person name="Kim Y.B."/>
            <person name="Kim Y."/>
        </authorList>
    </citation>
    <scope>NUCLEOTIDE SEQUENCE</scope>
    <source>
        <strain evidence="2">CBA3104</strain>
        <plasmid evidence="2">pCBA3104-01</plasmid>
    </source>
</reference>
<keyword evidence="2" id="KW-0614">Plasmid</keyword>
<dbReference type="GO" id="GO:0004527">
    <property type="term" value="F:exonuclease activity"/>
    <property type="evidence" value="ECO:0007669"/>
    <property type="project" value="UniProtKB-KW"/>
</dbReference>
<name>A0ABY4NDT0_9MICO</name>
<keyword evidence="2" id="KW-0540">Nuclease</keyword>
<evidence type="ECO:0000313" key="2">
    <source>
        <dbReference type="EMBL" id="UQN31804.1"/>
    </source>
</evidence>
<dbReference type="RefSeq" id="WP_249481228.1">
    <property type="nucleotide sequence ID" value="NZ_CP097219.1"/>
</dbReference>
<sequence>MSTHPGHDERIIRTPVTTSLPLVFVDTETTMLEPTPKPWEIALIKQEPGELDQRVHIMIRDVDISDASPDSLELNGFYRRHANWSNTQQPEGASVLTSAETSRIVEEFTAGTQLVGVNPDFDARALEWLLRQHGLRPRWRHQSINLVTWTYPVLAQRGQAVNVPTSSYELAAQAGAEPPSNAEAHTALGDALWAQRWWDALVEEDR</sequence>
<organism evidence="2 3">
    <name type="scientific">Brachybacterium kimchii</name>
    <dbReference type="NCBI Taxonomy" id="2942909"/>
    <lineage>
        <taxon>Bacteria</taxon>
        <taxon>Bacillati</taxon>
        <taxon>Actinomycetota</taxon>
        <taxon>Actinomycetes</taxon>
        <taxon>Micrococcales</taxon>
        <taxon>Dermabacteraceae</taxon>
        <taxon>Brachybacterium</taxon>
    </lineage>
</organism>
<dbReference type="InterPro" id="IPR012337">
    <property type="entry name" value="RNaseH-like_sf"/>
</dbReference>
<dbReference type="InterPro" id="IPR036397">
    <property type="entry name" value="RNaseH_sf"/>
</dbReference>
<geneLocation type="plasmid" evidence="2 3">
    <name>pCBA3104-01</name>
</geneLocation>